<keyword evidence="12 19" id="KW-1133">Transmembrane helix</keyword>
<evidence type="ECO:0000256" key="11">
    <source>
        <dbReference type="ARBA" id="ARBA00022842"/>
    </source>
</evidence>
<dbReference type="EC" id="2.7.8.26" evidence="5"/>
<dbReference type="GO" id="GO:0005886">
    <property type="term" value="C:plasma membrane"/>
    <property type="evidence" value="ECO:0007669"/>
    <property type="project" value="UniProtKB-SubCell"/>
</dbReference>
<keyword evidence="7" id="KW-1003">Cell membrane</keyword>
<evidence type="ECO:0000256" key="12">
    <source>
        <dbReference type="ARBA" id="ARBA00022989"/>
    </source>
</evidence>
<dbReference type="PANTHER" id="PTHR34148">
    <property type="entry name" value="ADENOSYLCOBINAMIDE-GDP RIBAZOLETRANSFERASE"/>
    <property type="match status" value="1"/>
</dbReference>
<organism evidence="20 21">
    <name type="scientific">Frankia nepalensis</name>
    <dbReference type="NCBI Taxonomy" id="1836974"/>
    <lineage>
        <taxon>Bacteria</taxon>
        <taxon>Bacillati</taxon>
        <taxon>Actinomycetota</taxon>
        <taxon>Actinomycetes</taxon>
        <taxon>Frankiales</taxon>
        <taxon>Frankiaceae</taxon>
        <taxon>Frankia</taxon>
    </lineage>
</organism>
<evidence type="ECO:0000313" key="20">
    <source>
        <dbReference type="EMBL" id="MBL7633598.1"/>
    </source>
</evidence>
<dbReference type="Pfam" id="PF02654">
    <property type="entry name" value="CobS"/>
    <property type="match status" value="2"/>
</dbReference>
<evidence type="ECO:0000256" key="19">
    <source>
        <dbReference type="SAM" id="Phobius"/>
    </source>
</evidence>
<dbReference type="GO" id="GO:0008818">
    <property type="term" value="F:cobalamin 5'-phosphate synthase activity"/>
    <property type="evidence" value="ECO:0007669"/>
    <property type="project" value="InterPro"/>
</dbReference>
<name>A0A937UU02_9ACTN</name>
<accession>A0A937UU02</accession>
<dbReference type="GO" id="GO:0051073">
    <property type="term" value="F:adenosylcobinamide-GDP ribazoletransferase activity"/>
    <property type="evidence" value="ECO:0007669"/>
    <property type="project" value="UniProtKB-EC"/>
</dbReference>
<dbReference type="EMBL" id="JAEACQ010000389">
    <property type="protein sequence ID" value="MBL7633598.1"/>
    <property type="molecule type" value="Genomic_DNA"/>
</dbReference>
<evidence type="ECO:0000256" key="9">
    <source>
        <dbReference type="ARBA" id="ARBA00022679"/>
    </source>
</evidence>
<evidence type="ECO:0000256" key="14">
    <source>
        <dbReference type="ARBA" id="ARBA00025228"/>
    </source>
</evidence>
<proteinExistence type="inferred from homology"/>
<comment type="subcellular location">
    <subcellularLocation>
        <location evidence="2">Cell membrane</location>
        <topology evidence="2">Multi-pass membrane protein</topology>
    </subcellularLocation>
</comment>
<feature type="transmembrane region" description="Helical" evidence="19">
    <location>
        <begin position="290"/>
        <end position="311"/>
    </location>
</feature>
<keyword evidence="11" id="KW-0460">Magnesium</keyword>
<comment type="catalytic activity">
    <reaction evidence="17">
        <text>alpha-ribazole + adenosylcob(III)inamide-GDP = adenosylcob(III)alamin + GMP + H(+)</text>
        <dbReference type="Rhea" id="RHEA:16049"/>
        <dbReference type="ChEBI" id="CHEBI:10329"/>
        <dbReference type="ChEBI" id="CHEBI:15378"/>
        <dbReference type="ChEBI" id="CHEBI:18408"/>
        <dbReference type="ChEBI" id="CHEBI:58115"/>
        <dbReference type="ChEBI" id="CHEBI:60487"/>
        <dbReference type="EC" id="2.7.8.26"/>
    </reaction>
</comment>
<evidence type="ECO:0000256" key="5">
    <source>
        <dbReference type="ARBA" id="ARBA00013200"/>
    </source>
</evidence>
<evidence type="ECO:0000256" key="15">
    <source>
        <dbReference type="ARBA" id="ARBA00032605"/>
    </source>
</evidence>
<dbReference type="RefSeq" id="WP_203004799.1">
    <property type="nucleotide sequence ID" value="NZ_JADWYU010000201.1"/>
</dbReference>
<feature type="transmembrane region" description="Helical" evidence="19">
    <location>
        <begin position="33"/>
        <end position="53"/>
    </location>
</feature>
<evidence type="ECO:0000256" key="16">
    <source>
        <dbReference type="ARBA" id="ARBA00032853"/>
    </source>
</evidence>
<comment type="cofactor">
    <cofactor evidence="1">
        <name>Mg(2+)</name>
        <dbReference type="ChEBI" id="CHEBI:18420"/>
    </cofactor>
</comment>
<evidence type="ECO:0000256" key="13">
    <source>
        <dbReference type="ARBA" id="ARBA00023136"/>
    </source>
</evidence>
<reference evidence="20" key="1">
    <citation type="submission" date="2020-12" db="EMBL/GenBank/DDBJ databases">
        <title>Genomic characterization of non-nitrogen-fixing Frankia strains.</title>
        <authorList>
            <person name="Carlos-Shanley C."/>
            <person name="Guerra T."/>
            <person name="Hahn D."/>
        </authorList>
    </citation>
    <scope>NUCLEOTIDE SEQUENCE</scope>
    <source>
        <strain evidence="20">CN6</strain>
    </source>
</reference>
<keyword evidence="21" id="KW-1185">Reference proteome</keyword>
<evidence type="ECO:0000256" key="8">
    <source>
        <dbReference type="ARBA" id="ARBA00022573"/>
    </source>
</evidence>
<comment type="pathway">
    <text evidence="3">Cofactor biosynthesis; adenosylcobalamin biosynthesis; adenosylcobalamin from cob(II)yrinate a,c-diamide: step 7/7.</text>
</comment>
<evidence type="ECO:0000256" key="2">
    <source>
        <dbReference type="ARBA" id="ARBA00004651"/>
    </source>
</evidence>
<keyword evidence="13 19" id="KW-0472">Membrane</keyword>
<keyword evidence="9" id="KW-0808">Transferase</keyword>
<evidence type="ECO:0000256" key="17">
    <source>
        <dbReference type="ARBA" id="ARBA00048623"/>
    </source>
</evidence>
<evidence type="ECO:0000256" key="1">
    <source>
        <dbReference type="ARBA" id="ARBA00001946"/>
    </source>
</evidence>
<feature type="transmembrane region" description="Helical" evidence="19">
    <location>
        <begin position="261"/>
        <end position="278"/>
    </location>
</feature>
<dbReference type="Proteomes" id="UP000604475">
    <property type="component" value="Unassembled WGS sequence"/>
</dbReference>
<dbReference type="InterPro" id="IPR003805">
    <property type="entry name" value="CobS"/>
</dbReference>
<keyword evidence="10 19" id="KW-0812">Transmembrane</keyword>
<protein>
    <recommendedName>
        <fullName evidence="6">Adenosylcobinamide-GDP ribazoletransferase</fullName>
        <ecNumber evidence="5">2.7.8.26</ecNumber>
    </recommendedName>
    <alternativeName>
        <fullName evidence="16">Cobalamin synthase</fullName>
    </alternativeName>
    <alternativeName>
        <fullName evidence="15">Cobalamin-5'-phosphate synthase</fullName>
    </alternativeName>
</protein>
<comment type="caution">
    <text evidence="20">The sequence shown here is derived from an EMBL/GenBank/DDBJ whole genome shotgun (WGS) entry which is preliminary data.</text>
</comment>
<comment type="catalytic activity">
    <reaction evidence="18">
        <text>alpha-ribazole 5'-phosphate + adenosylcob(III)inamide-GDP = adenosylcob(III)alamin 5'-phosphate + GMP + H(+)</text>
        <dbReference type="Rhea" id="RHEA:23560"/>
        <dbReference type="ChEBI" id="CHEBI:15378"/>
        <dbReference type="ChEBI" id="CHEBI:57918"/>
        <dbReference type="ChEBI" id="CHEBI:58115"/>
        <dbReference type="ChEBI" id="CHEBI:60487"/>
        <dbReference type="ChEBI" id="CHEBI:60493"/>
        <dbReference type="EC" id="2.7.8.26"/>
    </reaction>
</comment>
<evidence type="ECO:0000256" key="10">
    <source>
        <dbReference type="ARBA" id="ARBA00022692"/>
    </source>
</evidence>
<dbReference type="AlphaFoldDB" id="A0A937UU02"/>
<evidence type="ECO:0000256" key="6">
    <source>
        <dbReference type="ARBA" id="ARBA00015850"/>
    </source>
</evidence>
<sequence length="353" mass="34514">MSIRSALAVVAAIPTRAARPVSPRAASRLTALLPLGGLLLGLVAAVLVVATRVWSKPPAGPPQQLLPAVVGLATLAAATGARHLAGLAAVADALAAGRAGRVWPGRAGAPEPGRAGAGAALAGQAGHVRAPGAGGRRAGGWEAGGREEAAGVVATAPAGGAAPGGWVPAPPAALGAVGAVTVLFVVLIQVCALYTAIVAHRGTVSVLVACMASRLAITLACAGRHPAGLADDLSDLPRAVASGPAEGGPARRVVVGPVSPPAALLAVVVAIGLAALAGRLDYDGGDPSRALRAVFALAAATAVGLLVRRYLTRRFAGLSEPVLGALVELTTAVALVSMAFTVPYQIQNALNVP</sequence>
<comment type="function">
    <text evidence="14">Joins adenosylcobinamide-GDP and alpha-ribazole to generate adenosylcobalamin (Ado-cobalamin). Also synthesizes adenosylcobalamin 5'-phosphate from adenosylcobinamide-GDP and alpha-ribazole 5'-phosphate.</text>
</comment>
<gene>
    <name evidence="20" type="ORF">I7412_41890</name>
</gene>
<evidence type="ECO:0000256" key="18">
    <source>
        <dbReference type="ARBA" id="ARBA00049504"/>
    </source>
</evidence>
<evidence type="ECO:0000256" key="4">
    <source>
        <dbReference type="ARBA" id="ARBA00010561"/>
    </source>
</evidence>
<dbReference type="GO" id="GO:0009236">
    <property type="term" value="P:cobalamin biosynthetic process"/>
    <property type="evidence" value="ECO:0007669"/>
    <property type="project" value="UniProtKB-KW"/>
</dbReference>
<dbReference type="PANTHER" id="PTHR34148:SF1">
    <property type="entry name" value="ADENOSYLCOBINAMIDE-GDP RIBAZOLETRANSFERASE"/>
    <property type="match status" value="1"/>
</dbReference>
<feature type="transmembrane region" description="Helical" evidence="19">
    <location>
        <begin position="172"/>
        <end position="197"/>
    </location>
</feature>
<evidence type="ECO:0000256" key="3">
    <source>
        <dbReference type="ARBA" id="ARBA00004663"/>
    </source>
</evidence>
<comment type="similarity">
    <text evidence="4">Belongs to the CobS family.</text>
</comment>
<feature type="transmembrane region" description="Helical" evidence="19">
    <location>
        <begin position="323"/>
        <end position="346"/>
    </location>
</feature>
<keyword evidence="8" id="KW-0169">Cobalamin biosynthesis</keyword>
<evidence type="ECO:0000313" key="21">
    <source>
        <dbReference type="Proteomes" id="UP000604475"/>
    </source>
</evidence>
<evidence type="ECO:0000256" key="7">
    <source>
        <dbReference type="ARBA" id="ARBA00022475"/>
    </source>
</evidence>